<protein>
    <submittedName>
        <fullName evidence="1">Uncharacterized protein</fullName>
    </submittedName>
</protein>
<dbReference type="AlphaFoldDB" id="X1BJ15"/>
<proteinExistence type="predicted"/>
<reference evidence="1" key="1">
    <citation type="journal article" date="2014" name="Front. Microbiol.">
        <title>High frequency of phylogenetically diverse reductive dehalogenase-homologous genes in deep subseafloor sedimentary metagenomes.</title>
        <authorList>
            <person name="Kawai M."/>
            <person name="Futagami T."/>
            <person name="Toyoda A."/>
            <person name="Takaki Y."/>
            <person name="Nishi S."/>
            <person name="Hori S."/>
            <person name="Arai W."/>
            <person name="Tsubouchi T."/>
            <person name="Morono Y."/>
            <person name="Uchiyama I."/>
            <person name="Ito T."/>
            <person name="Fujiyama A."/>
            <person name="Inagaki F."/>
            <person name="Takami H."/>
        </authorList>
    </citation>
    <scope>NUCLEOTIDE SEQUENCE</scope>
    <source>
        <strain evidence="1">Expedition CK06-06</strain>
    </source>
</reference>
<gene>
    <name evidence="1" type="ORF">S01H4_02025</name>
</gene>
<dbReference type="EMBL" id="BART01000415">
    <property type="protein sequence ID" value="GAG72041.1"/>
    <property type="molecule type" value="Genomic_DNA"/>
</dbReference>
<feature type="non-terminal residue" evidence="1">
    <location>
        <position position="1"/>
    </location>
</feature>
<evidence type="ECO:0000313" key="1">
    <source>
        <dbReference type="EMBL" id="GAG72041.1"/>
    </source>
</evidence>
<comment type="caution">
    <text evidence="1">The sequence shown here is derived from an EMBL/GenBank/DDBJ whole genome shotgun (WGS) entry which is preliminary data.</text>
</comment>
<organism evidence="1">
    <name type="scientific">marine sediment metagenome</name>
    <dbReference type="NCBI Taxonomy" id="412755"/>
    <lineage>
        <taxon>unclassified sequences</taxon>
        <taxon>metagenomes</taxon>
        <taxon>ecological metagenomes</taxon>
    </lineage>
</organism>
<sequence length="41" mass="4947">EKFNRVVVLRGTKIMDIPIEEAVKQIKYVDKELYELSKLFY</sequence>
<name>X1BJ15_9ZZZZ</name>
<accession>X1BJ15</accession>